<dbReference type="CDD" id="cd09917">
    <property type="entry name" value="F-box_SF"/>
    <property type="match status" value="1"/>
</dbReference>
<proteinExistence type="predicted"/>
<keyword evidence="4" id="KW-1185">Reference proteome</keyword>
<accession>A0A2K3DR89</accession>
<organism evidence="3 4">
    <name type="scientific">Chlamydomonas reinhardtii</name>
    <name type="common">Chlamydomonas smithii</name>
    <dbReference type="NCBI Taxonomy" id="3055"/>
    <lineage>
        <taxon>Eukaryota</taxon>
        <taxon>Viridiplantae</taxon>
        <taxon>Chlorophyta</taxon>
        <taxon>core chlorophytes</taxon>
        <taxon>Chlorophyceae</taxon>
        <taxon>CS clade</taxon>
        <taxon>Chlamydomonadales</taxon>
        <taxon>Chlamydomonadaceae</taxon>
        <taxon>Chlamydomonas</taxon>
    </lineage>
</organism>
<evidence type="ECO:0000313" key="4">
    <source>
        <dbReference type="Proteomes" id="UP000006906"/>
    </source>
</evidence>
<feature type="region of interest" description="Disordered" evidence="1">
    <location>
        <begin position="183"/>
        <end position="215"/>
    </location>
</feature>
<reference evidence="3 4" key="1">
    <citation type="journal article" date="2007" name="Science">
        <title>The Chlamydomonas genome reveals the evolution of key animal and plant functions.</title>
        <authorList>
            <person name="Merchant S.S."/>
            <person name="Prochnik S.E."/>
            <person name="Vallon O."/>
            <person name="Harris E.H."/>
            <person name="Karpowicz S.J."/>
            <person name="Witman G.B."/>
            <person name="Terry A."/>
            <person name="Salamov A."/>
            <person name="Fritz-Laylin L.K."/>
            <person name="Marechal-Drouard L."/>
            <person name="Marshall W.F."/>
            <person name="Qu L.H."/>
            <person name="Nelson D.R."/>
            <person name="Sanderfoot A.A."/>
            <person name="Spalding M.H."/>
            <person name="Kapitonov V.V."/>
            <person name="Ren Q."/>
            <person name="Ferris P."/>
            <person name="Lindquist E."/>
            <person name="Shapiro H."/>
            <person name="Lucas S.M."/>
            <person name="Grimwood J."/>
            <person name="Schmutz J."/>
            <person name="Cardol P."/>
            <person name="Cerutti H."/>
            <person name="Chanfreau G."/>
            <person name="Chen C.L."/>
            <person name="Cognat V."/>
            <person name="Croft M.T."/>
            <person name="Dent R."/>
            <person name="Dutcher S."/>
            <person name="Fernandez E."/>
            <person name="Fukuzawa H."/>
            <person name="Gonzalez-Ballester D."/>
            <person name="Gonzalez-Halphen D."/>
            <person name="Hallmann A."/>
            <person name="Hanikenne M."/>
            <person name="Hippler M."/>
            <person name="Inwood W."/>
            <person name="Jabbari K."/>
            <person name="Kalanon M."/>
            <person name="Kuras R."/>
            <person name="Lefebvre P.A."/>
            <person name="Lemaire S.D."/>
            <person name="Lobanov A.V."/>
            <person name="Lohr M."/>
            <person name="Manuell A."/>
            <person name="Meier I."/>
            <person name="Mets L."/>
            <person name="Mittag M."/>
            <person name="Mittelmeier T."/>
            <person name="Moroney J.V."/>
            <person name="Moseley J."/>
            <person name="Napoli C."/>
            <person name="Nedelcu A.M."/>
            <person name="Niyogi K."/>
            <person name="Novoselov S.V."/>
            <person name="Paulsen I.T."/>
            <person name="Pazour G."/>
            <person name="Purton S."/>
            <person name="Ral J.P."/>
            <person name="Riano-Pachon D.M."/>
            <person name="Riekhof W."/>
            <person name="Rymarquis L."/>
            <person name="Schroda M."/>
            <person name="Stern D."/>
            <person name="Umen J."/>
            <person name="Willows R."/>
            <person name="Wilson N."/>
            <person name="Zimmer S.L."/>
            <person name="Allmer J."/>
            <person name="Balk J."/>
            <person name="Bisova K."/>
            <person name="Chen C.J."/>
            <person name="Elias M."/>
            <person name="Gendler K."/>
            <person name="Hauser C."/>
            <person name="Lamb M.R."/>
            <person name="Ledford H."/>
            <person name="Long J.C."/>
            <person name="Minagawa J."/>
            <person name="Page M.D."/>
            <person name="Pan J."/>
            <person name="Pootakham W."/>
            <person name="Roje S."/>
            <person name="Rose A."/>
            <person name="Stahlberg E."/>
            <person name="Terauchi A.M."/>
            <person name="Yang P."/>
            <person name="Ball S."/>
            <person name="Bowler C."/>
            <person name="Dieckmann C.L."/>
            <person name="Gladyshev V.N."/>
            <person name="Green P."/>
            <person name="Jorgensen R."/>
            <person name="Mayfield S."/>
            <person name="Mueller-Roeber B."/>
            <person name="Rajamani S."/>
            <person name="Sayre R.T."/>
            <person name="Brokstein P."/>
            <person name="Dubchak I."/>
            <person name="Goodstein D."/>
            <person name="Hornick L."/>
            <person name="Huang Y.W."/>
            <person name="Jhaveri J."/>
            <person name="Luo Y."/>
            <person name="Martinez D."/>
            <person name="Ngau W.C."/>
            <person name="Otillar B."/>
            <person name="Poliakov A."/>
            <person name="Porter A."/>
            <person name="Szajkowski L."/>
            <person name="Werner G."/>
            <person name="Zhou K."/>
            <person name="Grigoriev I.V."/>
            <person name="Rokhsar D.S."/>
            <person name="Grossman A.R."/>
        </authorList>
    </citation>
    <scope>NUCLEOTIDE SEQUENCE [LARGE SCALE GENOMIC DNA]</scope>
    <source>
        <strain evidence="4">CC-503</strain>
    </source>
</reference>
<dbReference type="AlphaFoldDB" id="A0A2K3DR89"/>
<dbReference type="InterPro" id="IPR036047">
    <property type="entry name" value="F-box-like_dom_sf"/>
</dbReference>
<dbReference type="SUPFAM" id="SSF81383">
    <property type="entry name" value="F-box domain"/>
    <property type="match status" value="1"/>
</dbReference>
<feature type="compositionally biased region" description="Gly residues" evidence="1">
    <location>
        <begin position="195"/>
        <end position="211"/>
    </location>
</feature>
<dbReference type="RefSeq" id="XP_042924388.1">
    <property type="nucleotide sequence ID" value="XM_043063682.1"/>
</dbReference>
<dbReference type="GeneID" id="66053892"/>
<protein>
    <recommendedName>
        <fullName evidence="2">F-box domain-containing protein</fullName>
    </recommendedName>
</protein>
<dbReference type="OMA" id="YCNFRAV"/>
<feature type="compositionally biased region" description="Gly residues" evidence="1">
    <location>
        <begin position="621"/>
        <end position="637"/>
    </location>
</feature>
<feature type="region of interest" description="Disordered" evidence="1">
    <location>
        <begin position="613"/>
        <end position="650"/>
    </location>
</feature>
<dbReference type="PANTHER" id="PTHR12874">
    <property type="entry name" value="F-BOX ONLY PROTEIN 48-RELATED"/>
    <property type="match status" value="1"/>
</dbReference>
<dbReference type="Gene3D" id="1.20.1280.50">
    <property type="match status" value="1"/>
</dbReference>
<gene>
    <name evidence="3" type="ORF">CHLRE_06g304950v5</name>
</gene>
<feature type="region of interest" description="Disordered" evidence="1">
    <location>
        <begin position="416"/>
        <end position="459"/>
    </location>
</feature>
<dbReference type="EMBL" id="CM008967">
    <property type="protein sequence ID" value="PNW83054.1"/>
    <property type="molecule type" value="Genomic_DNA"/>
</dbReference>
<feature type="domain" description="F-box" evidence="2">
    <location>
        <begin position="28"/>
        <end position="74"/>
    </location>
</feature>
<feature type="compositionally biased region" description="Low complexity" evidence="1">
    <location>
        <begin position="183"/>
        <end position="192"/>
    </location>
</feature>
<dbReference type="InParanoid" id="A0A2K3DR89"/>
<feature type="compositionally biased region" description="Low complexity" evidence="1">
    <location>
        <begin position="449"/>
        <end position="459"/>
    </location>
</feature>
<dbReference type="Proteomes" id="UP000006906">
    <property type="component" value="Chromosome 6"/>
</dbReference>
<evidence type="ECO:0000256" key="1">
    <source>
        <dbReference type="SAM" id="MobiDB-lite"/>
    </source>
</evidence>
<dbReference type="OrthoDB" id="9970274at2759"/>
<dbReference type="KEGG" id="cre:CHLRE_06g304950v5"/>
<evidence type="ECO:0000259" key="2">
    <source>
        <dbReference type="PROSITE" id="PS50181"/>
    </source>
</evidence>
<dbReference type="PROSITE" id="PS50181">
    <property type="entry name" value="FBOX"/>
    <property type="match status" value="1"/>
</dbReference>
<evidence type="ECO:0000313" key="3">
    <source>
        <dbReference type="EMBL" id="PNW83054.1"/>
    </source>
</evidence>
<feature type="compositionally biased region" description="Pro residues" evidence="1">
    <location>
        <begin position="437"/>
        <end position="448"/>
    </location>
</feature>
<feature type="region of interest" description="Disordered" evidence="1">
    <location>
        <begin position="247"/>
        <end position="269"/>
    </location>
</feature>
<sequence>MLRLLTRLGVGASDGDGEQVVSTGSLSTNRLGSQPADVVEVLCRYLDMRDIVALARTSKHLHRVASSRRVWADLLQRAFSPEELPQDMAAVLCGTAPQLRSAYRLLSLQRPAFLSDAPRTSEIVEHTGSRFRKVLHIDGRRDLNFANVFHSVPPGQYAVVWRLQLQPGFVRGYCNFRAVFSRPRSSSSSSRSCRGDGGGGKGSSRGAGGAAARGSVKMGSRRLQLQQLMVCDGQQAQALERQREQAAAAAAAEEEERFGRKQQRGGGEARWRLQRQLKRWLPASCLPGGPAGMVAAEEAAHVDDIVLEGQEEAHQEQRVQGLRPAATGADRSFRGGCAARPTRAPLAATGPELEERAAAVAAAAAGAATVAPPHPGTSEGQALEVLGPLAVAPALQVPAVLPPYAAQHPEIEIEPAADPAAPPAPQTPVHLQQLPQPAAPPPRPPPQQQPQGPAAPQLAQAMGQLNTANVKRDAAYAAGAAGGPRYVHRLLTPLWGGHRSSWRQLDPAGPLGHGVWRRLHMGGLTVRRAADVHLHGVLVQMRPEGPEALAAALPPGEGRWRGALVDYVELVPLRPQGLAEQLLPDWLRPSRRSGGLGRGLGRGGCSGRAALVAPDPLNGMSSGGSGGGGSGGGGDGGVDADSELVHVPAL</sequence>
<dbReference type="Gramene" id="PNW83054">
    <property type="protein sequence ID" value="PNW83054"/>
    <property type="gene ID" value="CHLRE_06g304950v5"/>
</dbReference>
<dbReference type="InterPro" id="IPR001810">
    <property type="entry name" value="F-box_dom"/>
</dbReference>
<name>A0A2K3DR89_CHLRE</name>
<dbReference type="PANTHER" id="PTHR12874:SF9">
    <property type="entry name" value="F-BOX ONLY PROTEIN 48"/>
    <property type="match status" value="1"/>
</dbReference>